<dbReference type="EMBL" id="JAGJCF010000002">
    <property type="protein sequence ID" value="MBP0614871.1"/>
    <property type="molecule type" value="Genomic_DNA"/>
</dbReference>
<dbReference type="Pfam" id="PF03703">
    <property type="entry name" value="bPH_2"/>
    <property type="match status" value="1"/>
</dbReference>
<accession>A0ABS4BFC9</accession>
<evidence type="ECO:0000256" key="2">
    <source>
        <dbReference type="SAM" id="Phobius"/>
    </source>
</evidence>
<reference evidence="4 5" key="1">
    <citation type="submission" date="2021-04" db="EMBL/GenBank/DDBJ databases">
        <title>Whole genome sequence of Jiella sp. KSK16Y-1.</title>
        <authorList>
            <person name="Tuo L."/>
        </authorList>
    </citation>
    <scope>NUCLEOTIDE SEQUENCE [LARGE SCALE GENOMIC DNA]</scope>
    <source>
        <strain evidence="4 5">KSK16Y-1</strain>
    </source>
</reference>
<evidence type="ECO:0000259" key="3">
    <source>
        <dbReference type="Pfam" id="PF03703"/>
    </source>
</evidence>
<feature type="transmembrane region" description="Helical" evidence="2">
    <location>
        <begin position="77"/>
        <end position="98"/>
    </location>
</feature>
<feature type="region of interest" description="Disordered" evidence="1">
    <location>
        <begin position="200"/>
        <end position="226"/>
    </location>
</feature>
<protein>
    <submittedName>
        <fullName evidence="4">PH domain-containing protein</fullName>
    </submittedName>
</protein>
<keyword evidence="2" id="KW-0812">Transmembrane</keyword>
<sequence length="226" mass="24464">MSAQMDEFDDIKPVVGREELPKGETILWQERPDWWRLALTAFRLKWIGVWFLGFAVWKVGSTHHDTGSWALGFADAATLLPAIGFGVGVIMLLAFLMARSTSFTLTNRRLVMRYGVALPAQLNIPLSDIDSAGLKVNGDGSGDIVLSIPKKGRPSYFQLWPYARPWKFGSAEPLLRAVPGAGEAARLVADALVASQGGARGAVRNARPADEKRAETGFAGAQPAAM</sequence>
<gene>
    <name evidence="4" type="ORF">J6595_04675</name>
</gene>
<evidence type="ECO:0000313" key="4">
    <source>
        <dbReference type="EMBL" id="MBP0614871.1"/>
    </source>
</evidence>
<evidence type="ECO:0000313" key="5">
    <source>
        <dbReference type="Proteomes" id="UP000678276"/>
    </source>
</evidence>
<feature type="domain" description="YdbS-like PH" evidence="3">
    <location>
        <begin position="99"/>
        <end position="147"/>
    </location>
</feature>
<evidence type="ECO:0000256" key="1">
    <source>
        <dbReference type="SAM" id="MobiDB-lite"/>
    </source>
</evidence>
<dbReference type="InterPro" id="IPR005182">
    <property type="entry name" value="YdbS-like_PH"/>
</dbReference>
<keyword evidence="2" id="KW-0472">Membrane</keyword>
<dbReference type="RefSeq" id="WP_209593270.1">
    <property type="nucleotide sequence ID" value="NZ_JAGJCF010000002.1"/>
</dbReference>
<dbReference type="NCBIfam" id="NF040894">
    <property type="entry name" value="puhB_PGC"/>
    <property type="match status" value="1"/>
</dbReference>
<keyword evidence="2" id="KW-1133">Transmembrane helix</keyword>
<organism evidence="4 5">
    <name type="scientific">Jiella mangrovi</name>
    <dbReference type="NCBI Taxonomy" id="2821407"/>
    <lineage>
        <taxon>Bacteria</taxon>
        <taxon>Pseudomonadati</taxon>
        <taxon>Pseudomonadota</taxon>
        <taxon>Alphaproteobacteria</taxon>
        <taxon>Hyphomicrobiales</taxon>
        <taxon>Aurantimonadaceae</taxon>
        <taxon>Jiella</taxon>
    </lineage>
</organism>
<feature type="transmembrane region" description="Helical" evidence="2">
    <location>
        <begin position="37"/>
        <end position="57"/>
    </location>
</feature>
<dbReference type="Proteomes" id="UP000678276">
    <property type="component" value="Unassembled WGS sequence"/>
</dbReference>
<proteinExistence type="predicted"/>
<dbReference type="InterPro" id="IPR054839">
    <property type="entry name" value="puhB_PGC"/>
</dbReference>
<comment type="caution">
    <text evidence="4">The sequence shown here is derived from an EMBL/GenBank/DDBJ whole genome shotgun (WGS) entry which is preliminary data.</text>
</comment>
<name>A0ABS4BFC9_9HYPH</name>
<keyword evidence="5" id="KW-1185">Reference proteome</keyword>